<accession>A0A392PGH5</accession>
<evidence type="ECO:0000313" key="4">
    <source>
        <dbReference type="Proteomes" id="UP000265520"/>
    </source>
</evidence>
<comment type="caution">
    <text evidence="3">The sequence shown here is derived from an EMBL/GenBank/DDBJ whole genome shotgun (WGS) entry which is preliminary data.</text>
</comment>
<reference evidence="3 4" key="1">
    <citation type="journal article" date="2018" name="Front. Plant Sci.">
        <title>Red Clover (Trifolium pratense) and Zigzag Clover (T. medium) - A Picture of Genomic Similarities and Differences.</title>
        <authorList>
            <person name="Dluhosova J."/>
            <person name="Istvanek J."/>
            <person name="Nedelnik J."/>
            <person name="Repkova J."/>
        </authorList>
    </citation>
    <scope>NUCLEOTIDE SEQUENCE [LARGE SCALE GENOMIC DNA]</scope>
    <source>
        <strain evidence="4">cv. 10/8</strain>
        <tissue evidence="3">Leaf</tissue>
    </source>
</reference>
<sequence length="228" mass="25319">MKVDELIGSLKTFEVAINEKSKSKFKTIAFVSNTGDGETKDYDAGENLSESISLIRRQLNKVIQRMEKKSGTHVGTHVRPIQSNISKGNSTPKKTKEEDQGNQGGVQCNECEGYGHIRSECPNFIKRQKGLKVSWSDGDSETESESSKHTRALTGICTSDTDSDDEISIETLANSYKQLCAKNEEVSQNQRKTIVALQGKKAKLLATVSELRKEKEDFLTTINNLEVE</sequence>
<dbReference type="AlphaFoldDB" id="A0A392PGH5"/>
<evidence type="ECO:0000256" key="2">
    <source>
        <dbReference type="SAM" id="MobiDB-lite"/>
    </source>
</evidence>
<dbReference type="Proteomes" id="UP000265520">
    <property type="component" value="Unassembled WGS sequence"/>
</dbReference>
<keyword evidence="1" id="KW-0175">Coiled coil</keyword>
<organism evidence="3 4">
    <name type="scientific">Trifolium medium</name>
    <dbReference type="NCBI Taxonomy" id="97028"/>
    <lineage>
        <taxon>Eukaryota</taxon>
        <taxon>Viridiplantae</taxon>
        <taxon>Streptophyta</taxon>
        <taxon>Embryophyta</taxon>
        <taxon>Tracheophyta</taxon>
        <taxon>Spermatophyta</taxon>
        <taxon>Magnoliopsida</taxon>
        <taxon>eudicotyledons</taxon>
        <taxon>Gunneridae</taxon>
        <taxon>Pentapetalae</taxon>
        <taxon>rosids</taxon>
        <taxon>fabids</taxon>
        <taxon>Fabales</taxon>
        <taxon>Fabaceae</taxon>
        <taxon>Papilionoideae</taxon>
        <taxon>50 kb inversion clade</taxon>
        <taxon>NPAAA clade</taxon>
        <taxon>Hologalegina</taxon>
        <taxon>IRL clade</taxon>
        <taxon>Trifolieae</taxon>
        <taxon>Trifolium</taxon>
    </lineage>
</organism>
<keyword evidence="4" id="KW-1185">Reference proteome</keyword>
<keyword evidence="3" id="KW-0645">Protease</keyword>
<dbReference type="InterPro" id="IPR036875">
    <property type="entry name" value="Znf_CCHC_sf"/>
</dbReference>
<protein>
    <submittedName>
        <fullName evidence="3">Gag-protease polyprotein</fullName>
    </submittedName>
</protein>
<dbReference type="GO" id="GO:0008233">
    <property type="term" value="F:peptidase activity"/>
    <property type="evidence" value="ECO:0007669"/>
    <property type="project" value="UniProtKB-KW"/>
</dbReference>
<feature type="coiled-coil region" evidence="1">
    <location>
        <begin position="169"/>
        <end position="228"/>
    </location>
</feature>
<evidence type="ECO:0000313" key="3">
    <source>
        <dbReference type="EMBL" id="MCI10882.1"/>
    </source>
</evidence>
<dbReference type="GO" id="GO:0008270">
    <property type="term" value="F:zinc ion binding"/>
    <property type="evidence" value="ECO:0007669"/>
    <property type="project" value="InterPro"/>
</dbReference>
<dbReference type="EMBL" id="LXQA010078010">
    <property type="protein sequence ID" value="MCI10882.1"/>
    <property type="molecule type" value="Genomic_DNA"/>
</dbReference>
<dbReference type="GO" id="GO:0006508">
    <property type="term" value="P:proteolysis"/>
    <property type="evidence" value="ECO:0007669"/>
    <property type="project" value="UniProtKB-KW"/>
</dbReference>
<feature type="region of interest" description="Disordered" evidence="2">
    <location>
        <begin position="81"/>
        <end position="104"/>
    </location>
</feature>
<evidence type="ECO:0000256" key="1">
    <source>
        <dbReference type="SAM" id="Coils"/>
    </source>
</evidence>
<feature type="non-terminal residue" evidence="3">
    <location>
        <position position="228"/>
    </location>
</feature>
<name>A0A392PGH5_9FABA</name>
<dbReference type="Gene3D" id="4.10.60.10">
    <property type="entry name" value="Zinc finger, CCHC-type"/>
    <property type="match status" value="1"/>
</dbReference>
<feature type="compositionally biased region" description="Polar residues" evidence="2">
    <location>
        <begin position="81"/>
        <end position="92"/>
    </location>
</feature>
<dbReference type="SUPFAM" id="SSF57756">
    <property type="entry name" value="Retrovirus zinc finger-like domains"/>
    <property type="match status" value="1"/>
</dbReference>
<proteinExistence type="predicted"/>
<dbReference type="GO" id="GO:0003676">
    <property type="term" value="F:nucleic acid binding"/>
    <property type="evidence" value="ECO:0007669"/>
    <property type="project" value="InterPro"/>
</dbReference>
<keyword evidence="3" id="KW-0378">Hydrolase</keyword>